<sequence>MMKNLSTSPFCMLSCLIVLLALPLPSLLADPDSLQDFCVADLGASASVNGFPCKPASKVTSDDFFFDGLSKEGAAVVPLNLFASTPLIPNDVLTKTFQVGDDVVNSIKSKFSS</sequence>
<feature type="signal peptide" evidence="1">
    <location>
        <begin position="1"/>
        <end position="29"/>
    </location>
</feature>
<dbReference type="EMBL" id="CM017328">
    <property type="protein sequence ID" value="KAE8124123.1"/>
    <property type="molecule type" value="Genomic_DNA"/>
</dbReference>
<keyword evidence="3" id="KW-1185">Reference proteome</keyword>
<accession>A0A5N6RSE1</accession>
<keyword evidence="1" id="KW-0732">Signal</keyword>
<dbReference type="Gene3D" id="2.60.120.10">
    <property type="entry name" value="Jelly Rolls"/>
    <property type="match status" value="2"/>
</dbReference>
<evidence type="ECO:0000313" key="3">
    <source>
        <dbReference type="Proteomes" id="UP000327013"/>
    </source>
</evidence>
<evidence type="ECO:0000256" key="1">
    <source>
        <dbReference type="SAM" id="SignalP"/>
    </source>
</evidence>
<protein>
    <recommendedName>
        <fullName evidence="4">Cupin type-1 domain-containing protein</fullName>
    </recommendedName>
</protein>
<dbReference type="AlphaFoldDB" id="A0A5N6RSE1"/>
<proteinExistence type="predicted"/>
<name>A0A5N6RSE1_9ROSI</name>
<feature type="chain" id="PRO_5024443495" description="Cupin type-1 domain-containing protein" evidence="1">
    <location>
        <begin position="30"/>
        <end position="113"/>
    </location>
</feature>
<dbReference type="OrthoDB" id="1891323at2759"/>
<dbReference type="PANTHER" id="PTHR31238">
    <property type="entry name" value="GERMIN-LIKE PROTEIN SUBFAMILY 3 MEMBER 3"/>
    <property type="match status" value="1"/>
</dbReference>
<gene>
    <name evidence="2" type="ORF">FH972_019033</name>
</gene>
<dbReference type="Proteomes" id="UP000327013">
    <property type="component" value="Chromosome 8"/>
</dbReference>
<dbReference type="InterPro" id="IPR014710">
    <property type="entry name" value="RmlC-like_jellyroll"/>
</dbReference>
<organism evidence="2 3">
    <name type="scientific">Carpinus fangiana</name>
    <dbReference type="NCBI Taxonomy" id="176857"/>
    <lineage>
        <taxon>Eukaryota</taxon>
        <taxon>Viridiplantae</taxon>
        <taxon>Streptophyta</taxon>
        <taxon>Embryophyta</taxon>
        <taxon>Tracheophyta</taxon>
        <taxon>Spermatophyta</taxon>
        <taxon>Magnoliopsida</taxon>
        <taxon>eudicotyledons</taxon>
        <taxon>Gunneridae</taxon>
        <taxon>Pentapetalae</taxon>
        <taxon>rosids</taxon>
        <taxon>fabids</taxon>
        <taxon>Fagales</taxon>
        <taxon>Betulaceae</taxon>
        <taxon>Carpinus</taxon>
    </lineage>
</organism>
<evidence type="ECO:0008006" key="4">
    <source>
        <dbReference type="Google" id="ProtNLM"/>
    </source>
</evidence>
<evidence type="ECO:0000313" key="2">
    <source>
        <dbReference type="EMBL" id="KAE8124123.1"/>
    </source>
</evidence>
<reference evidence="2 3" key="1">
    <citation type="submission" date="2019-06" db="EMBL/GenBank/DDBJ databases">
        <title>A chromosomal-level reference genome of Carpinus fangiana (Coryloideae, Betulaceae).</title>
        <authorList>
            <person name="Yang X."/>
            <person name="Wang Z."/>
            <person name="Zhang L."/>
            <person name="Hao G."/>
            <person name="Liu J."/>
            <person name="Yang Y."/>
        </authorList>
    </citation>
    <scope>NUCLEOTIDE SEQUENCE [LARGE SCALE GENOMIC DNA]</scope>
    <source>
        <strain evidence="2">Cfa_2016G</strain>
        <tissue evidence="2">Leaf</tissue>
    </source>
</reference>